<dbReference type="STRING" id="760192.Halhy_2459"/>
<dbReference type="Proteomes" id="UP000008461">
    <property type="component" value="Chromosome"/>
</dbReference>
<evidence type="ECO:0000313" key="4">
    <source>
        <dbReference type="Proteomes" id="UP000008461"/>
    </source>
</evidence>
<keyword evidence="2" id="KW-0812">Transmembrane</keyword>
<dbReference type="eggNOG" id="COG3743">
    <property type="taxonomic scope" value="Bacteria"/>
</dbReference>
<dbReference type="EMBL" id="CP002691">
    <property type="protein sequence ID" value="AEE50332.1"/>
    <property type="molecule type" value="Genomic_DNA"/>
</dbReference>
<reference evidence="3 4" key="1">
    <citation type="journal article" date="2011" name="Stand. Genomic Sci.">
        <title>Complete genome sequence of Haliscomenobacter hydrossis type strain (O).</title>
        <authorList>
            <consortium name="US DOE Joint Genome Institute (JGI-PGF)"/>
            <person name="Daligault H."/>
            <person name="Lapidus A."/>
            <person name="Zeytun A."/>
            <person name="Nolan M."/>
            <person name="Lucas S."/>
            <person name="Del Rio T.G."/>
            <person name="Tice H."/>
            <person name="Cheng J.F."/>
            <person name="Tapia R."/>
            <person name="Han C."/>
            <person name="Goodwin L."/>
            <person name="Pitluck S."/>
            <person name="Liolios K."/>
            <person name="Pagani I."/>
            <person name="Ivanova N."/>
            <person name="Huntemann M."/>
            <person name="Mavromatis K."/>
            <person name="Mikhailova N."/>
            <person name="Pati A."/>
            <person name="Chen A."/>
            <person name="Palaniappan K."/>
            <person name="Land M."/>
            <person name="Hauser L."/>
            <person name="Brambilla E.M."/>
            <person name="Rohde M."/>
            <person name="Verbarg S."/>
            <person name="Goker M."/>
            <person name="Bristow J."/>
            <person name="Eisen J.A."/>
            <person name="Markowitz V."/>
            <person name="Hugenholtz P."/>
            <person name="Kyrpides N.C."/>
            <person name="Klenk H.P."/>
            <person name="Woyke T."/>
        </authorList>
    </citation>
    <scope>NUCLEOTIDE SEQUENCE [LARGE SCALE GENOMIC DNA]</scope>
    <source>
        <strain evidence="4">ATCC 27775 / DSM 1100 / LMG 10767 / O</strain>
    </source>
</reference>
<feature type="transmembrane region" description="Helical" evidence="2">
    <location>
        <begin position="17"/>
        <end position="37"/>
    </location>
</feature>
<keyword evidence="2" id="KW-0472">Membrane</keyword>
<feature type="coiled-coil region" evidence="1">
    <location>
        <begin position="42"/>
        <end position="188"/>
    </location>
</feature>
<proteinExistence type="predicted"/>
<evidence type="ECO:0000256" key="1">
    <source>
        <dbReference type="SAM" id="Coils"/>
    </source>
</evidence>
<gene>
    <name evidence="3" type="ordered locus">Halhy_2459</name>
</gene>
<dbReference type="HOGENOM" id="CLU_632773_0_0_10"/>
<dbReference type="Gene3D" id="1.10.150.20">
    <property type="entry name" value="5' to 3' exonuclease, C-terminal subdomain"/>
    <property type="match status" value="1"/>
</dbReference>
<evidence type="ECO:0000313" key="3">
    <source>
        <dbReference type="EMBL" id="AEE50332.1"/>
    </source>
</evidence>
<evidence type="ECO:0000256" key="2">
    <source>
        <dbReference type="SAM" id="Phobius"/>
    </source>
</evidence>
<dbReference type="OrthoDB" id="9807941at2"/>
<dbReference type="RefSeq" id="WP_013764881.1">
    <property type="nucleotide sequence ID" value="NC_015510.1"/>
</dbReference>
<protein>
    <submittedName>
        <fullName evidence="3">Uncharacterized protein</fullName>
    </submittedName>
</protein>
<dbReference type="AlphaFoldDB" id="F4KXG1"/>
<dbReference type="KEGG" id="hhy:Halhy_2459"/>
<accession>F4KXG1</accession>
<organism evidence="3 4">
    <name type="scientific">Haliscomenobacter hydrossis (strain ATCC 27775 / DSM 1100 / LMG 10767 / O)</name>
    <dbReference type="NCBI Taxonomy" id="760192"/>
    <lineage>
        <taxon>Bacteria</taxon>
        <taxon>Pseudomonadati</taxon>
        <taxon>Bacteroidota</taxon>
        <taxon>Saprospiria</taxon>
        <taxon>Saprospirales</taxon>
        <taxon>Haliscomenobacteraceae</taxon>
        <taxon>Haliscomenobacter</taxon>
    </lineage>
</organism>
<name>F4KXG1_HALH1</name>
<keyword evidence="1" id="KW-0175">Coiled coil</keyword>
<keyword evidence="4" id="KW-1185">Reference proteome</keyword>
<keyword evidence="2" id="KW-1133">Transmembrane helix</keyword>
<sequence>MENLNQLFADFGTQESILILSWLIIAFLLGLLAGYFLRNRYVNELTKQLEEKEQQLFQKQNEWDQAQNELALKEADLKRAAFEAEEARLTVRQAQEENQRLIHLATSAQAELDKTKAAEQAALSVINDLNDQILGLKTRNVQLLEASGGLGEDTSEVGIGGSLALDRLSAIEIQLARLTEENTALLRKLGEPGVTETPEDRPITTNTPQNIEETSVVETAGEFFVPKVIPTEPEPEITNMGSDSSNLMNSDKVLLRNVDKNDLTAIDGIGPFLEKKLNDAGVFTYADIAGWDAAKIEEITQQISFFEGRIEKDDWVGQAQKLIDDQPEEFSSESTLADARDLMHIETAIVPAKDNLKLILGIDETVEKILLTSGIDTFAELARLDPDEIRNILEVIDPALSAKDPSSWPAQARLALDEEWEVLQDYQEQLKGG</sequence>
<dbReference type="Pfam" id="PF14520">
    <property type="entry name" value="HHH_5"/>
    <property type="match status" value="1"/>
</dbReference>
<reference key="2">
    <citation type="submission" date="2011-04" db="EMBL/GenBank/DDBJ databases">
        <title>Complete sequence of chromosome of Haliscomenobacter hydrossis DSM 1100.</title>
        <authorList>
            <consortium name="US DOE Joint Genome Institute (JGI-PGF)"/>
            <person name="Lucas S."/>
            <person name="Han J."/>
            <person name="Lapidus A."/>
            <person name="Bruce D."/>
            <person name="Goodwin L."/>
            <person name="Pitluck S."/>
            <person name="Peters L."/>
            <person name="Kyrpides N."/>
            <person name="Mavromatis K."/>
            <person name="Ivanova N."/>
            <person name="Ovchinnikova G."/>
            <person name="Pagani I."/>
            <person name="Daligault H."/>
            <person name="Detter J.C."/>
            <person name="Han C."/>
            <person name="Land M."/>
            <person name="Hauser L."/>
            <person name="Markowitz V."/>
            <person name="Cheng J.-F."/>
            <person name="Hugenholtz P."/>
            <person name="Woyke T."/>
            <person name="Wu D."/>
            <person name="Verbarg S."/>
            <person name="Frueling A."/>
            <person name="Brambilla E."/>
            <person name="Klenk H.-P."/>
            <person name="Eisen J.A."/>
        </authorList>
    </citation>
    <scope>NUCLEOTIDE SEQUENCE</scope>
    <source>
        <strain>DSM 1100</strain>
    </source>
</reference>